<evidence type="ECO:0000313" key="3">
    <source>
        <dbReference type="Proteomes" id="UP000250123"/>
    </source>
</evidence>
<dbReference type="KEGG" id="sbk:SHEWBE_1961"/>
<keyword evidence="1" id="KW-1133">Transmembrane helix</keyword>
<feature type="transmembrane region" description="Helical" evidence="1">
    <location>
        <begin position="49"/>
        <end position="70"/>
    </location>
</feature>
<reference evidence="3" key="1">
    <citation type="submission" date="2018-06" db="EMBL/GenBank/DDBJ databases">
        <authorList>
            <person name="Cea G.-C."/>
            <person name="William W."/>
        </authorList>
    </citation>
    <scope>NUCLEOTIDE SEQUENCE [LARGE SCALE GENOMIC DNA]</scope>
    <source>
        <strain evidence="3">DB21MT-2</strain>
    </source>
</reference>
<proteinExistence type="predicted"/>
<dbReference type="Proteomes" id="UP000250123">
    <property type="component" value="Chromosome SHEWBE"/>
</dbReference>
<dbReference type="EMBL" id="LS483452">
    <property type="protein sequence ID" value="SQH75927.1"/>
    <property type="molecule type" value="Genomic_DNA"/>
</dbReference>
<name>A0A330M830_9GAMM</name>
<gene>
    <name evidence="2" type="ORF">SHEWBE_1961</name>
</gene>
<dbReference type="AlphaFoldDB" id="A0A330M830"/>
<organism evidence="2 3">
    <name type="scientific">Shewanella benthica</name>
    <dbReference type="NCBI Taxonomy" id="43661"/>
    <lineage>
        <taxon>Bacteria</taxon>
        <taxon>Pseudomonadati</taxon>
        <taxon>Pseudomonadota</taxon>
        <taxon>Gammaproteobacteria</taxon>
        <taxon>Alteromonadales</taxon>
        <taxon>Shewanellaceae</taxon>
        <taxon>Shewanella</taxon>
    </lineage>
</organism>
<keyword evidence="1" id="KW-0812">Transmembrane</keyword>
<evidence type="ECO:0000313" key="2">
    <source>
        <dbReference type="EMBL" id="SQH75927.1"/>
    </source>
</evidence>
<keyword evidence="1" id="KW-0472">Membrane</keyword>
<accession>A0A330M830</accession>
<sequence length="76" mass="8612">MASSMTRDDYQAQHQKRMADSFLHGPIIMGNEVAINHNGLTKCESSNSWYCFTIANGIFAIRSFTLFTFAPLMDPY</sequence>
<protein>
    <submittedName>
        <fullName evidence="2">Uncharacterized protein</fullName>
    </submittedName>
</protein>
<evidence type="ECO:0000256" key="1">
    <source>
        <dbReference type="SAM" id="Phobius"/>
    </source>
</evidence>